<dbReference type="KEGG" id="vg:22111372"/>
<sequence length="71" mass="8431">MINITLQERFIRINYAISKLDATIGFQSLPFKTRMILECEAKLGVLLGTQHQQRYVEIWIDLLTQNIYERM</sequence>
<dbReference type="RefSeq" id="YP_009101919.1">
    <property type="nucleotide sequence ID" value="NC_025447.1"/>
</dbReference>
<keyword evidence="2" id="KW-1185">Reference proteome</keyword>
<reference evidence="1 2" key="1">
    <citation type="submission" date="2014-09" db="EMBL/GenBank/DDBJ databases">
        <authorList>
            <person name="Lapin J.S."/>
            <person name="Pope W.H."/>
            <person name="Hua J."/>
            <person name="Ford M.E."/>
            <person name="Conway J.F."/>
            <person name="Hatfull G.F."/>
            <person name="Hendrix R.W."/>
        </authorList>
    </citation>
    <scope>NUCLEOTIDE SEQUENCE [LARGE SCALE GENOMIC DNA]</scope>
</reference>
<evidence type="ECO:0000313" key="1">
    <source>
        <dbReference type="EMBL" id="AIT14222.1"/>
    </source>
</evidence>
<gene>
    <name evidence="1" type="primary">332</name>
    <name evidence="1" type="ORF">PBI_121Q_332</name>
</gene>
<accession>A0A097EXN7</accession>
<dbReference type="GeneID" id="22111372"/>
<protein>
    <submittedName>
        <fullName evidence="1">Uncharacterized protein</fullName>
    </submittedName>
</protein>
<evidence type="ECO:0000313" key="2">
    <source>
        <dbReference type="Proteomes" id="UP000029889"/>
    </source>
</evidence>
<proteinExistence type="predicted"/>
<dbReference type="EMBL" id="KM507819">
    <property type="protein sequence ID" value="AIT14222.1"/>
    <property type="molecule type" value="Genomic_DNA"/>
</dbReference>
<organism evidence="1 2">
    <name type="scientific">Escherichia phage 121Q</name>
    <dbReference type="NCBI Taxonomy" id="1555202"/>
    <lineage>
        <taxon>Viruses</taxon>
        <taxon>Duplodnaviria</taxon>
        <taxon>Heunggongvirae</taxon>
        <taxon>Uroviricota</taxon>
        <taxon>Caudoviricetes</taxon>
        <taxon>Asteriusvirus</taxon>
        <taxon>Asteriusvirus av121Q</taxon>
    </lineage>
</organism>
<dbReference type="Proteomes" id="UP000029889">
    <property type="component" value="Segment"/>
</dbReference>
<name>A0A097EXN7_9CAUD</name>